<feature type="domain" description="Zona occludens toxin N-terminal" evidence="2">
    <location>
        <begin position="5"/>
        <end position="45"/>
    </location>
</feature>
<evidence type="ECO:0000313" key="4">
    <source>
        <dbReference type="Proteomes" id="UP001242045"/>
    </source>
</evidence>
<reference evidence="3" key="1">
    <citation type="submission" date="2023-07" db="EMBL/GenBank/DDBJ databases">
        <title>Sorghum-associated microbial communities from plants grown in Nebraska, USA.</title>
        <authorList>
            <person name="Schachtman D."/>
        </authorList>
    </citation>
    <scope>NUCLEOTIDE SEQUENCE</scope>
    <source>
        <strain evidence="3">DS3754</strain>
    </source>
</reference>
<protein>
    <submittedName>
        <fullName evidence="3">Zona occludens toxin</fullName>
    </submittedName>
</protein>
<dbReference type="EMBL" id="JAUSRD010000003">
    <property type="protein sequence ID" value="MDP9892376.1"/>
    <property type="molecule type" value="Genomic_DNA"/>
</dbReference>
<evidence type="ECO:0000256" key="1">
    <source>
        <dbReference type="SAM" id="MobiDB-lite"/>
    </source>
</evidence>
<evidence type="ECO:0000259" key="2">
    <source>
        <dbReference type="Pfam" id="PF05707"/>
    </source>
</evidence>
<name>A0AAW8CXN3_9BURK</name>
<feature type="compositionally biased region" description="Low complexity" evidence="1">
    <location>
        <begin position="421"/>
        <end position="438"/>
    </location>
</feature>
<organism evidence="3 4">
    <name type="scientific">Variovorax boronicumulans</name>
    <dbReference type="NCBI Taxonomy" id="436515"/>
    <lineage>
        <taxon>Bacteria</taxon>
        <taxon>Pseudomonadati</taxon>
        <taxon>Pseudomonadota</taxon>
        <taxon>Betaproteobacteria</taxon>
        <taxon>Burkholderiales</taxon>
        <taxon>Comamonadaceae</taxon>
        <taxon>Variovorax</taxon>
    </lineage>
</organism>
<dbReference type="AlphaFoldDB" id="A0AAW8CXN3"/>
<dbReference type="Pfam" id="PF05707">
    <property type="entry name" value="Zot"/>
    <property type="match status" value="2"/>
</dbReference>
<accession>A0AAW8CXN3</accession>
<dbReference type="Proteomes" id="UP001242045">
    <property type="component" value="Unassembled WGS sequence"/>
</dbReference>
<dbReference type="InterPro" id="IPR008900">
    <property type="entry name" value="Zot_N"/>
</dbReference>
<feature type="region of interest" description="Disordered" evidence="1">
    <location>
        <begin position="397"/>
        <end position="438"/>
    </location>
</feature>
<evidence type="ECO:0000313" key="3">
    <source>
        <dbReference type="EMBL" id="MDP9892376.1"/>
    </source>
</evidence>
<sequence>MINGLEGIPGSGKSYESCVFQVLEALKEGTKVITNLPLNVDTYAAIDPAYRDLIELRYVAAPVRGTWDPNRVDPGTGQGHAFELFADRHIDPAPEGARAFGTVWCYWSDWRHPKTGRGPKFMIDECHVAMPKIGTEKAVIEWYKLHRHFNVDVLLATQKFRQMCQDIAELMAMVIKVRKADVLGKSDHYIRKVHAGYRGAVIQEGLRKYEPQFFNLYRSHTQGNSVLESGATDVAPISVKLRRVTRAVWGVAAVLVAVCVWMFSRDTPPKNNAPGFKSAVVKEDGKTDYEAIKRITDREAASPSVAPGKPAVGAAALVPEAEAVDPEPYDGKSLHLTGMMTLKGRTLYTFAVSVSGSVLSSVTSEDLIAAGYRWQALTDCAGYLRWGKSAKAITCDAPKRTAGSPDKPIVMNSGYGSDGRTPAQSSTPQASSPRVTTM</sequence>
<dbReference type="RefSeq" id="WP_307684326.1">
    <property type="nucleotide sequence ID" value="NZ_JAUSRD010000003.1"/>
</dbReference>
<feature type="domain" description="Zona occludens toxin N-terminal" evidence="2">
    <location>
        <begin position="109"/>
        <end position="223"/>
    </location>
</feature>
<comment type="caution">
    <text evidence="3">The sequence shown here is derived from an EMBL/GenBank/DDBJ whole genome shotgun (WGS) entry which is preliminary data.</text>
</comment>
<gene>
    <name evidence="3" type="ORF">J2W31_001481</name>
</gene>
<dbReference type="Gene3D" id="3.40.50.300">
    <property type="entry name" value="P-loop containing nucleotide triphosphate hydrolases"/>
    <property type="match status" value="1"/>
</dbReference>
<proteinExistence type="predicted"/>
<dbReference type="InterPro" id="IPR027417">
    <property type="entry name" value="P-loop_NTPase"/>
</dbReference>